<name>A0A1B0D7Q9_PHLPP</name>
<feature type="domain" description="C2H2-type" evidence="8">
    <location>
        <begin position="195"/>
        <end position="217"/>
    </location>
</feature>
<keyword evidence="2" id="KW-0479">Metal-binding</keyword>
<dbReference type="SMART" id="SM00355">
    <property type="entry name" value="ZnF_C2H2"/>
    <property type="match status" value="9"/>
</dbReference>
<comment type="subcellular location">
    <subcellularLocation>
        <location evidence="1">Nucleus</location>
    </subcellularLocation>
</comment>
<dbReference type="VEuPathDB" id="VectorBase:PPAPM1_008191"/>
<evidence type="ECO:0000313" key="10">
    <source>
        <dbReference type="Proteomes" id="UP000092462"/>
    </source>
</evidence>
<organism evidence="9 10">
    <name type="scientific">Phlebotomus papatasi</name>
    <name type="common">Sandfly</name>
    <dbReference type="NCBI Taxonomy" id="29031"/>
    <lineage>
        <taxon>Eukaryota</taxon>
        <taxon>Metazoa</taxon>
        <taxon>Ecdysozoa</taxon>
        <taxon>Arthropoda</taxon>
        <taxon>Hexapoda</taxon>
        <taxon>Insecta</taxon>
        <taxon>Pterygota</taxon>
        <taxon>Neoptera</taxon>
        <taxon>Endopterygota</taxon>
        <taxon>Diptera</taxon>
        <taxon>Nematocera</taxon>
        <taxon>Psychodoidea</taxon>
        <taxon>Psychodidae</taxon>
        <taxon>Phlebotomus</taxon>
        <taxon>Phlebotomus</taxon>
    </lineage>
</organism>
<evidence type="ECO:0000256" key="1">
    <source>
        <dbReference type="ARBA" id="ARBA00004123"/>
    </source>
</evidence>
<protein>
    <recommendedName>
        <fullName evidence="8">C2H2-type domain-containing protein</fullName>
    </recommendedName>
</protein>
<dbReference type="PANTHER" id="PTHR24376:SF216">
    <property type="entry name" value="ZINC FINGER PROTEIN 420-LIKE"/>
    <property type="match status" value="1"/>
</dbReference>
<dbReference type="GO" id="GO:0005634">
    <property type="term" value="C:nucleus"/>
    <property type="evidence" value="ECO:0007669"/>
    <property type="project" value="UniProtKB-SubCell"/>
</dbReference>
<feature type="domain" description="C2H2-type" evidence="8">
    <location>
        <begin position="129"/>
        <end position="156"/>
    </location>
</feature>
<evidence type="ECO:0000313" key="9">
    <source>
        <dbReference type="EnsemblMetazoa" id="PPAI003582-PA"/>
    </source>
</evidence>
<feature type="domain" description="C2H2-type" evidence="8">
    <location>
        <begin position="100"/>
        <end position="128"/>
    </location>
</feature>
<keyword evidence="6" id="KW-0539">Nucleus</keyword>
<dbReference type="PROSITE" id="PS00028">
    <property type="entry name" value="ZINC_FINGER_C2H2_1"/>
    <property type="match status" value="6"/>
</dbReference>
<evidence type="ECO:0000256" key="4">
    <source>
        <dbReference type="ARBA" id="ARBA00022771"/>
    </source>
</evidence>
<dbReference type="EnsemblMetazoa" id="PPAI003582-RA">
    <property type="protein sequence ID" value="PPAI003582-PA"/>
    <property type="gene ID" value="PPAI003582"/>
</dbReference>
<keyword evidence="10" id="KW-1185">Reference proteome</keyword>
<dbReference type="GO" id="GO:0000978">
    <property type="term" value="F:RNA polymerase II cis-regulatory region sequence-specific DNA binding"/>
    <property type="evidence" value="ECO:0007669"/>
    <property type="project" value="TreeGrafter"/>
</dbReference>
<dbReference type="SUPFAM" id="SSF57667">
    <property type="entry name" value="beta-beta-alpha zinc fingers"/>
    <property type="match status" value="4"/>
</dbReference>
<sequence length="561" mass="64542">MESYSLKHRIFLVKQFYQELGNYACVKDNYEDYYGKTKDSPEFSKDVLIKIIWLFEQTGSVCNQSDKSLPEPKIQNPNLQKNPPQRKSGSTTPIPFGTSYECEMCSKDFLNHNNLKYHILQSHELEDIFKCDICSVDCRTRFRYIEHMRSHGNATPFSSFGPLTKIKQCEYCGKFISNSIYDKHRQIHSKEYSVYQCNICGKSYTWECGLKLHMVMHNINLNTYVYPTCEICGLKMGGERTLKLHMEKAHSSIINERNFQEMNIKAGPNKENRAQSIDIPSHPNAVNDTIDSIKLENTVEILTSEDISMNNLSESENFGNFHNLSNMSETVEPNSGSMFKTLKTTDAEIDSLIDGALNTPDTSEAFANERNEGSDGIPDDLFFTDIGVGTSTESKKESKIQKNKKSSSTVLCHLCGKVIKNYGNSNKNHLNNHMKLHSDELQHKCTVKGCYRAYRWPGSLKLHEMSHNNGSNAKHSCSFCHKIFAFAYLLKKHLKEIHSDKIHECEKCGEVFLEEEEHDSHTKNCNKIKKSIIKEFISTREVITTLTVFNDKFHRRIFKYY</sequence>
<evidence type="ECO:0000256" key="6">
    <source>
        <dbReference type="ARBA" id="ARBA00023242"/>
    </source>
</evidence>
<evidence type="ECO:0000256" key="3">
    <source>
        <dbReference type="ARBA" id="ARBA00022737"/>
    </source>
</evidence>
<accession>A0A1B0D7Q9</accession>
<keyword evidence="4" id="KW-0863">Zinc-finger</keyword>
<proteinExistence type="predicted"/>
<dbReference type="Gene3D" id="3.30.160.60">
    <property type="entry name" value="Classic Zinc Finger"/>
    <property type="match status" value="4"/>
</dbReference>
<reference evidence="9" key="1">
    <citation type="submission" date="2022-08" db="UniProtKB">
        <authorList>
            <consortium name="EnsemblMetazoa"/>
        </authorList>
    </citation>
    <scope>IDENTIFICATION</scope>
    <source>
        <strain evidence="9">Israel</strain>
    </source>
</reference>
<dbReference type="GO" id="GO:0008270">
    <property type="term" value="F:zinc ion binding"/>
    <property type="evidence" value="ECO:0007669"/>
    <property type="project" value="UniProtKB-KW"/>
</dbReference>
<dbReference type="InterPro" id="IPR036236">
    <property type="entry name" value="Znf_C2H2_sf"/>
</dbReference>
<dbReference type="Pfam" id="PF00096">
    <property type="entry name" value="zf-C2H2"/>
    <property type="match status" value="1"/>
</dbReference>
<keyword evidence="5" id="KW-0862">Zinc</keyword>
<feature type="region of interest" description="Disordered" evidence="7">
    <location>
        <begin position="65"/>
        <end position="93"/>
    </location>
</feature>
<dbReference type="Proteomes" id="UP000092462">
    <property type="component" value="Unassembled WGS sequence"/>
</dbReference>
<dbReference type="PANTHER" id="PTHR24376">
    <property type="entry name" value="ZINC FINGER PROTEIN"/>
    <property type="match status" value="1"/>
</dbReference>
<feature type="domain" description="C2H2-type" evidence="8">
    <location>
        <begin position="475"/>
        <end position="503"/>
    </location>
</feature>
<feature type="compositionally biased region" description="Polar residues" evidence="7">
    <location>
        <begin position="75"/>
        <end position="93"/>
    </location>
</feature>
<evidence type="ECO:0000259" key="8">
    <source>
        <dbReference type="PROSITE" id="PS50157"/>
    </source>
</evidence>
<dbReference type="PROSITE" id="PS50157">
    <property type="entry name" value="ZINC_FINGER_C2H2_2"/>
    <property type="match status" value="4"/>
</dbReference>
<evidence type="ECO:0000256" key="7">
    <source>
        <dbReference type="SAM" id="MobiDB-lite"/>
    </source>
</evidence>
<dbReference type="EMBL" id="AJVK01027127">
    <property type="status" value="NOT_ANNOTATED_CDS"/>
    <property type="molecule type" value="Genomic_DNA"/>
</dbReference>
<dbReference type="VEuPathDB" id="VectorBase:PPAI003582"/>
<dbReference type="GO" id="GO:0001228">
    <property type="term" value="F:DNA-binding transcription activator activity, RNA polymerase II-specific"/>
    <property type="evidence" value="ECO:0007669"/>
    <property type="project" value="TreeGrafter"/>
</dbReference>
<dbReference type="AlphaFoldDB" id="A0A1B0D7Q9"/>
<evidence type="ECO:0000256" key="2">
    <source>
        <dbReference type="ARBA" id="ARBA00022723"/>
    </source>
</evidence>
<dbReference type="InterPro" id="IPR013087">
    <property type="entry name" value="Znf_C2H2_type"/>
</dbReference>
<keyword evidence="3" id="KW-0677">Repeat</keyword>
<evidence type="ECO:0000256" key="5">
    <source>
        <dbReference type="ARBA" id="ARBA00022833"/>
    </source>
</evidence>